<dbReference type="InterPro" id="IPR027477">
    <property type="entry name" value="Succ_DH/fumarate_Rdtase_cat_sf"/>
</dbReference>
<dbReference type="InterPro" id="IPR050315">
    <property type="entry name" value="FAD-oxidoreductase_2"/>
</dbReference>
<dbReference type="OrthoDB" id="7777654at2759"/>
<evidence type="ECO:0000256" key="4">
    <source>
        <dbReference type="ARBA" id="ARBA00023002"/>
    </source>
</evidence>
<accession>A0A177EQ70</accession>
<proteinExistence type="predicted"/>
<dbReference type="AlphaFoldDB" id="A0A177EQ70"/>
<evidence type="ECO:0000256" key="3">
    <source>
        <dbReference type="ARBA" id="ARBA00022827"/>
    </source>
</evidence>
<keyword evidence="2" id="KW-0285">Flavoprotein</keyword>
<reference evidence="6 7" key="1">
    <citation type="submission" date="2016-03" db="EMBL/GenBank/DDBJ databases">
        <title>Draft genome sequence of the Fonsecaea monophora CBS 269.37.</title>
        <authorList>
            <person name="Bombassaro A."/>
            <person name="Vinicius W.A."/>
            <person name="De Hoog S."/>
            <person name="Sun J."/>
            <person name="Souza E.M."/>
            <person name="Raittz R.T."/>
            <person name="Costa F."/>
            <person name="Leao A.C."/>
            <person name="Tadra-Sfeir M.Z."/>
            <person name="Baura V."/>
            <person name="Balsanelli E."/>
            <person name="Pedrosa F.O."/>
            <person name="Moreno L.F."/>
            <person name="Steffens M.B."/>
            <person name="Xi L."/>
            <person name="Bocca A.L."/>
            <person name="Felipe M.S."/>
            <person name="Teixeira M."/>
            <person name="Telles Filho F.Q."/>
            <person name="Azevedo C.M."/>
            <person name="Gomes R."/>
            <person name="Vicente V.A."/>
        </authorList>
    </citation>
    <scope>NUCLEOTIDE SEQUENCE [LARGE SCALE GENOMIC DNA]</scope>
    <source>
        <strain evidence="6 7">CBS 269.37</strain>
    </source>
</reference>
<evidence type="ECO:0000256" key="2">
    <source>
        <dbReference type="ARBA" id="ARBA00022630"/>
    </source>
</evidence>
<dbReference type="Gene3D" id="3.90.700.10">
    <property type="entry name" value="Succinate dehydrogenase/fumarate reductase flavoprotein, catalytic domain"/>
    <property type="match status" value="1"/>
</dbReference>
<dbReference type="PANTHER" id="PTHR43400">
    <property type="entry name" value="FUMARATE REDUCTASE"/>
    <property type="match status" value="1"/>
</dbReference>
<keyword evidence="7" id="KW-1185">Reference proteome</keyword>
<comment type="caution">
    <text evidence="6">The sequence shown here is derived from an EMBL/GenBank/DDBJ whole genome shotgun (WGS) entry which is preliminary data.</text>
</comment>
<protein>
    <recommendedName>
        <fullName evidence="5">FAD-dependent oxidoreductase 2 FAD-binding domain-containing protein</fullName>
    </recommendedName>
</protein>
<dbReference type="Proteomes" id="UP000077002">
    <property type="component" value="Unassembled WGS sequence"/>
</dbReference>
<dbReference type="GeneID" id="34606844"/>
<organism evidence="6 7">
    <name type="scientific">Fonsecaea monophora</name>
    <dbReference type="NCBI Taxonomy" id="254056"/>
    <lineage>
        <taxon>Eukaryota</taxon>
        <taxon>Fungi</taxon>
        <taxon>Dikarya</taxon>
        <taxon>Ascomycota</taxon>
        <taxon>Pezizomycotina</taxon>
        <taxon>Eurotiomycetes</taxon>
        <taxon>Chaetothyriomycetidae</taxon>
        <taxon>Chaetothyriales</taxon>
        <taxon>Herpotrichiellaceae</taxon>
        <taxon>Fonsecaea</taxon>
    </lineage>
</organism>
<dbReference type="SUPFAM" id="SSF56425">
    <property type="entry name" value="Succinate dehydrogenase/fumarate reductase flavoprotein, catalytic domain"/>
    <property type="match status" value="1"/>
</dbReference>
<evidence type="ECO:0000313" key="7">
    <source>
        <dbReference type="Proteomes" id="UP000077002"/>
    </source>
</evidence>
<gene>
    <name evidence="6" type="ORF">AYO21_11756</name>
</gene>
<evidence type="ECO:0000259" key="5">
    <source>
        <dbReference type="Pfam" id="PF00890"/>
    </source>
</evidence>
<sequence>MAFLSGPPRVLRLTRFVDGTILSTYRCFSIGQARRAPQNEATYDVVVVGSGCSGLTTAFVAAKHGLKVMILEKTQYFGGTTAYSGGGAWIPVNKHQAAIGVQDSAAQADIYLHEVLGDLYDPKKVPVFLKSAPEMVQWMEDNSAVRFKPVPLPDYHVSKKGASAGRTILTEKFDGRQLGPLIKQVRYPIQGYSAFGSMQADPEELPVVTNPFGSITNLVKVTKKALRYAADLIRYGKGTDMANGNALVGRLLFSVQQQGVDLWNNASATDPVIENGRVAGVQVLRQGKETTVYARKGVVLASGGFGRSEEAKQYVPHEWCACPRGNTGDGKRIGVASGGALPPKNPSNAIFAPISLLPVPHGPVRRFPHFAIDRSKPGSIIVGPDGRRFANESEPYQEFVSAMHQKGIQKAYYIGDRTHLRKYGMGMALPWPYPIWKLLRQGYLISAPTIPALAEKIGVPTQALMRTVSEYNDFASTGVDTQYHRGETAYDRFYGDPQVQPNPNIQPCVTGPFYALPLYPGNVSTLYGLITNNDAQVLDQNGQTIKGLYAVGCDQNSVFKGAYPGGGSSIGPGMTFGYRAGRKLAQGAPEAF</sequence>
<comment type="cofactor">
    <cofactor evidence="1">
        <name>FAD</name>
        <dbReference type="ChEBI" id="CHEBI:57692"/>
    </cofactor>
</comment>
<evidence type="ECO:0000256" key="1">
    <source>
        <dbReference type="ARBA" id="ARBA00001974"/>
    </source>
</evidence>
<dbReference type="PANTHER" id="PTHR43400:SF10">
    <property type="entry name" value="3-OXOSTEROID 1-DEHYDROGENASE"/>
    <property type="match status" value="1"/>
</dbReference>
<dbReference type="Gene3D" id="3.50.50.60">
    <property type="entry name" value="FAD/NAD(P)-binding domain"/>
    <property type="match status" value="2"/>
</dbReference>
<keyword evidence="4" id="KW-0560">Oxidoreductase</keyword>
<dbReference type="EMBL" id="LVKK01000181">
    <property type="protein sequence ID" value="OAG34087.1"/>
    <property type="molecule type" value="Genomic_DNA"/>
</dbReference>
<dbReference type="RefSeq" id="XP_022506039.1">
    <property type="nucleotide sequence ID" value="XM_022661640.1"/>
</dbReference>
<dbReference type="GO" id="GO:0016491">
    <property type="term" value="F:oxidoreductase activity"/>
    <property type="evidence" value="ECO:0007669"/>
    <property type="project" value="UniProtKB-KW"/>
</dbReference>
<dbReference type="PRINTS" id="PR00411">
    <property type="entry name" value="PNDRDTASEI"/>
</dbReference>
<dbReference type="Pfam" id="PF00890">
    <property type="entry name" value="FAD_binding_2"/>
    <property type="match status" value="1"/>
</dbReference>
<name>A0A177EQ70_9EURO</name>
<dbReference type="InterPro" id="IPR036188">
    <property type="entry name" value="FAD/NAD-bd_sf"/>
</dbReference>
<dbReference type="InterPro" id="IPR003953">
    <property type="entry name" value="FAD-dep_OxRdtase_2_FAD-bd"/>
</dbReference>
<dbReference type="GO" id="GO:0008202">
    <property type="term" value="P:steroid metabolic process"/>
    <property type="evidence" value="ECO:0007669"/>
    <property type="project" value="UniProtKB-ARBA"/>
</dbReference>
<feature type="domain" description="FAD-dependent oxidoreductase 2 FAD-binding" evidence="5">
    <location>
        <begin position="44"/>
        <end position="570"/>
    </location>
</feature>
<dbReference type="SUPFAM" id="SSF51905">
    <property type="entry name" value="FAD/NAD(P)-binding domain"/>
    <property type="match status" value="1"/>
</dbReference>
<keyword evidence="3" id="KW-0274">FAD</keyword>
<evidence type="ECO:0000313" key="6">
    <source>
        <dbReference type="EMBL" id="OAG34087.1"/>
    </source>
</evidence>